<dbReference type="AlphaFoldDB" id="M3Z361"/>
<evidence type="ECO:0000256" key="4">
    <source>
        <dbReference type="ARBA" id="ARBA00012753"/>
    </source>
</evidence>
<evidence type="ECO:0000256" key="1">
    <source>
        <dbReference type="ARBA" id="ARBA00001933"/>
    </source>
</evidence>
<dbReference type="InterPro" id="IPR004839">
    <property type="entry name" value="Aminotransferase_I/II_large"/>
</dbReference>
<dbReference type="GO" id="GO:0004069">
    <property type="term" value="F:L-aspartate:2-oxoglutarate aminotransferase activity"/>
    <property type="evidence" value="ECO:0007669"/>
    <property type="project" value="UniProtKB-EC"/>
</dbReference>
<evidence type="ECO:0000256" key="15">
    <source>
        <dbReference type="ARBA" id="ARBA00042891"/>
    </source>
</evidence>
<evidence type="ECO:0000256" key="14">
    <source>
        <dbReference type="ARBA" id="ARBA00042867"/>
    </source>
</evidence>
<dbReference type="InterPro" id="IPR015424">
    <property type="entry name" value="PyrdxlP-dep_Trfase"/>
</dbReference>
<evidence type="ECO:0000256" key="13">
    <source>
        <dbReference type="ARBA" id="ARBA00041887"/>
    </source>
</evidence>
<dbReference type="Gene3D" id="3.40.640.10">
    <property type="entry name" value="Type I PLP-dependent aspartate aminotransferase-like (Major domain)"/>
    <property type="match status" value="1"/>
</dbReference>
<evidence type="ECO:0000256" key="7">
    <source>
        <dbReference type="ARBA" id="ARBA00022898"/>
    </source>
</evidence>
<dbReference type="Ensembl" id="ENSMPUT00000018286.1">
    <property type="protein sequence ID" value="ENSMPUP00000018023.1"/>
    <property type="gene ID" value="ENSMPUG00000018134.1"/>
</dbReference>
<comment type="subunit">
    <text evidence="3">Homodimer.</text>
</comment>
<dbReference type="Gene3D" id="3.90.1150.10">
    <property type="entry name" value="Aspartate Aminotransferase, domain 1"/>
    <property type="match status" value="1"/>
</dbReference>
<dbReference type="GeneTree" id="ENSGT00950000183082"/>
<evidence type="ECO:0000256" key="8">
    <source>
        <dbReference type="ARBA" id="ARBA00037556"/>
    </source>
</evidence>
<dbReference type="Pfam" id="PF00155">
    <property type="entry name" value="Aminotran_1_2"/>
    <property type="match status" value="2"/>
</dbReference>
<dbReference type="InterPro" id="IPR015422">
    <property type="entry name" value="PyrdxlP-dep_Trfase_small"/>
</dbReference>
<evidence type="ECO:0000256" key="6">
    <source>
        <dbReference type="ARBA" id="ARBA00022679"/>
    </source>
</evidence>
<evidence type="ECO:0000313" key="18">
    <source>
        <dbReference type="Ensembl" id="ENSMPUP00000018023.1"/>
    </source>
</evidence>
<dbReference type="EC" id="2.6.1.1" evidence="4"/>
<dbReference type="EMBL" id="AEYP01004797">
    <property type="status" value="NOT_ANNOTATED_CDS"/>
    <property type="molecule type" value="Genomic_DNA"/>
</dbReference>
<evidence type="ECO:0000256" key="2">
    <source>
        <dbReference type="ARBA" id="ARBA00007441"/>
    </source>
</evidence>
<comment type="function">
    <text evidence="8">Catalyzes the irreversible transamination of the L-tryptophan metabolite L-kynurenine to form kynurenic acid (KA). As a member of the malate-aspartate shuttle, it has a key role in the intracellular NAD(H) redox balance. Is important for metabolite exchange between mitochondria and cytosol, and for amino acid metabolism. Facilitates cellular uptake of long-chain free fatty acids.</text>
</comment>
<dbReference type="PRINTS" id="PR00799">
    <property type="entry name" value="TRANSAMINASE"/>
</dbReference>
<feature type="domain" description="Aminotransferase class I/classII large" evidence="17">
    <location>
        <begin position="37"/>
        <end position="125"/>
    </location>
</feature>
<sequence>CLSAVSARTSSWWTHVEMGLPDPILGVPEAFQRDNSKKMNLGVGVYGWYGKHYVLPSVRKAEAQTAPKYVDEYLHVMRLAEFCKAAAELVPGKTNQVVTLKTISGTRALRIGASFLQRFFKFSQISSWGIILGKSGTLACSPKTCSFDFTDTMENILKMPQQSVLLHACAHSPTGVDPHPEQWKEIATVVKNSFFAFFDMASQGFASGDGNKDAWAVRHLIGQDIQVGLCQSNAKNRGLYGEYMGAYTMVRQDTDAARRVESQLKILIHLMYSNPPRGAQIASTILVSPNHEAGPVCVAHSIMSVLTSLVSSLKEGSFHRQHITDWTGMFHFTGLKLEQAERQATEFSACMTEDGRTSVAGGYLAFAFH</sequence>
<evidence type="ECO:0000259" key="17">
    <source>
        <dbReference type="Pfam" id="PF00155"/>
    </source>
</evidence>
<dbReference type="STRING" id="9669.ENSMPUP00000018023"/>
<dbReference type="InParanoid" id="M3Z361"/>
<evidence type="ECO:0000256" key="12">
    <source>
        <dbReference type="ARBA" id="ARBA00041746"/>
    </source>
</evidence>
<evidence type="ECO:0000256" key="3">
    <source>
        <dbReference type="ARBA" id="ARBA00011738"/>
    </source>
</evidence>
<reference evidence="18" key="1">
    <citation type="submission" date="2024-06" db="UniProtKB">
        <authorList>
            <consortium name="Ensembl"/>
        </authorList>
    </citation>
    <scope>IDENTIFICATION</scope>
</reference>
<organism evidence="18">
    <name type="scientific">Mustela putorius furo</name>
    <name type="common">European domestic ferret</name>
    <name type="synonym">Mustela furo</name>
    <dbReference type="NCBI Taxonomy" id="9669"/>
    <lineage>
        <taxon>Eukaryota</taxon>
        <taxon>Metazoa</taxon>
        <taxon>Chordata</taxon>
        <taxon>Craniata</taxon>
        <taxon>Vertebrata</taxon>
        <taxon>Euteleostomi</taxon>
        <taxon>Mammalia</taxon>
        <taxon>Eutheria</taxon>
        <taxon>Laurasiatheria</taxon>
        <taxon>Carnivora</taxon>
        <taxon>Caniformia</taxon>
        <taxon>Musteloidea</taxon>
        <taxon>Mustelidae</taxon>
        <taxon>Mustelinae</taxon>
        <taxon>Mustela</taxon>
    </lineage>
</organism>
<dbReference type="InterPro" id="IPR015421">
    <property type="entry name" value="PyrdxlP-dep_Trfase_major"/>
</dbReference>
<proteinExistence type="inferred from homology"/>
<evidence type="ECO:0000256" key="16">
    <source>
        <dbReference type="ARBA" id="ARBA00043057"/>
    </source>
</evidence>
<protein>
    <recommendedName>
        <fullName evidence="9">Aspartate aminotransferase, mitochondrial</fullName>
        <ecNumber evidence="4">2.6.1.1</ecNumber>
    </recommendedName>
    <alternativeName>
        <fullName evidence="11">Fatty acid-binding protein</fullName>
    </alternativeName>
    <alternativeName>
        <fullName evidence="16">Glutamate oxaloacetate transaminase 2</fullName>
    </alternativeName>
    <alternativeName>
        <fullName evidence="10">Kynurenine aminotransferase 4</fullName>
    </alternativeName>
    <alternativeName>
        <fullName evidence="15">Kynurenine aminotransferase IV</fullName>
    </alternativeName>
    <alternativeName>
        <fullName evidence="14">Kynurenine--oxoglutarate transaminase 4</fullName>
    </alternativeName>
    <alternativeName>
        <fullName evidence="12">Kynurenine--oxoglutarate transaminase IV</fullName>
    </alternativeName>
    <alternativeName>
        <fullName evidence="13">Plasma membrane-associated fatty acid-binding protein</fullName>
    </alternativeName>
</protein>
<dbReference type="PANTHER" id="PTHR11879:SF22">
    <property type="entry name" value="ASPARTATE AMINOTRANSFERASE, MITOCHONDRIAL"/>
    <property type="match status" value="1"/>
</dbReference>
<accession>M3Z361</accession>
<dbReference type="GO" id="GO:0005739">
    <property type="term" value="C:mitochondrion"/>
    <property type="evidence" value="ECO:0007669"/>
    <property type="project" value="TreeGrafter"/>
</dbReference>
<evidence type="ECO:0000256" key="9">
    <source>
        <dbReference type="ARBA" id="ARBA00040891"/>
    </source>
</evidence>
<keyword evidence="5" id="KW-0032">Aminotransferase</keyword>
<dbReference type="PANTHER" id="PTHR11879">
    <property type="entry name" value="ASPARTATE AMINOTRANSFERASE"/>
    <property type="match status" value="1"/>
</dbReference>
<dbReference type="SUPFAM" id="SSF53383">
    <property type="entry name" value="PLP-dependent transferases"/>
    <property type="match status" value="1"/>
</dbReference>
<evidence type="ECO:0000256" key="10">
    <source>
        <dbReference type="ARBA" id="ARBA00041257"/>
    </source>
</evidence>
<comment type="cofactor">
    <cofactor evidence="1">
        <name>pyridoxal 5'-phosphate</name>
        <dbReference type="ChEBI" id="CHEBI:597326"/>
    </cofactor>
</comment>
<dbReference type="eggNOG" id="KOG1411">
    <property type="taxonomic scope" value="Eukaryota"/>
</dbReference>
<evidence type="ECO:0000256" key="11">
    <source>
        <dbReference type="ARBA" id="ARBA00041432"/>
    </source>
</evidence>
<dbReference type="GO" id="GO:0030170">
    <property type="term" value="F:pyridoxal phosphate binding"/>
    <property type="evidence" value="ECO:0007669"/>
    <property type="project" value="InterPro"/>
</dbReference>
<keyword evidence="7" id="KW-0663">Pyridoxal phosphate</keyword>
<dbReference type="InterPro" id="IPR000796">
    <property type="entry name" value="Asp_trans"/>
</dbReference>
<name>M3Z361_MUSPF</name>
<keyword evidence="6" id="KW-0808">Transferase</keyword>
<comment type="similarity">
    <text evidence="2">Belongs to the class-I pyridoxal-phosphate-dependent aminotransferase family.</text>
</comment>
<dbReference type="GO" id="GO:0006533">
    <property type="term" value="P:L-aspartate catabolic process"/>
    <property type="evidence" value="ECO:0007669"/>
    <property type="project" value="TreeGrafter"/>
</dbReference>
<evidence type="ECO:0000256" key="5">
    <source>
        <dbReference type="ARBA" id="ARBA00022576"/>
    </source>
</evidence>
<feature type="domain" description="Aminotransferase class I/classII large" evidence="17">
    <location>
        <begin position="141"/>
        <end position="353"/>
    </location>
</feature>